<name>A0A1J7JT19_9PEZI</name>
<dbReference type="PROSITE" id="PS00079">
    <property type="entry name" value="MULTICOPPER_OXIDASE1"/>
    <property type="match status" value="1"/>
</dbReference>
<keyword evidence="5" id="KW-1133">Transmembrane helix</keyword>
<dbReference type="InterPro" id="IPR001117">
    <property type="entry name" value="Cu-oxidase_2nd"/>
</dbReference>
<dbReference type="InterPro" id="IPR011706">
    <property type="entry name" value="Cu-oxidase_C"/>
</dbReference>
<sequence length="671" mass="73919">MSEPDDGKPIISSTQRGFLLTTRRRVLVLSILVAIFIFPIVLVLALDLPLVVASDNKLNAIVSHARLLPSWLLPAGLREPTTPTIAIDKLVNSGELSLNTSFVISSTPTVREYEFNISQAYGAPDGFQKLMIVVNGQSPGPLIEANVGDTVRVLVHNELGNMSTSIHWHGIDQRNTTWMDGVTGVTQCGIPAGESFTYEFQITDQRGTFWYHAHTAMQYTDGLFGPLIIHDPSEMTPKADDEQIVFIGDHYHKEASVLRESYLQPTSRWSPDMAGVEPLPDNILLNGQHTYNCSVDSTTWPASPSDTCTGGALSVVSAKPGAATTRLRLINHSTFFSFWFSIDNHTLAIVEIDGVEVAPISDRGVYINVGQRYSVLVSSLPGGGRGSYTMRATLPQTCFVPYCPYVSSGLQSIGYEATGLFSYPDSPPDLILGSRGNTSNPYGVENNFLRGDVWEGCDDMPFSTPEPVRARPAVDVGPDNAHEVTFRFQEVGEINRIFINRTSWSPYRDDATIWKAMNKTFETGQGGSYSNFDLRLDQQILLVPDANQGVQIAINSKDMMEHPFHMHKSGHSFQIVGWGPGEFEGGSSGRTTWNLENPMRRDTVSVPAQRHLVIRFMADNPGVWALHCHVSWHMEGGMFVSLLERPDDLKTLVEGMDAGTRNASMGFCSAR</sequence>
<comment type="similarity">
    <text evidence="1">Belongs to the multicopper oxidase family.</text>
</comment>
<keyword evidence="5" id="KW-0472">Membrane</keyword>
<feature type="domain" description="Plastocyanin-like" evidence="7">
    <location>
        <begin position="537"/>
        <end position="647"/>
    </location>
</feature>
<reference evidence="9 10" key="1">
    <citation type="submission" date="2016-10" db="EMBL/GenBank/DDBJ databases">
        <title>Draft genome sequence of Coniochaeta ligniaria NRRL30616, a lignocellulolytic fungus for bioabatement of inhibitors in plant biomass hydrolysates.</title>
        <authorList>
            <consortium name="DOE Joint Genome Institute"/>
            <person name="Jimenez D.J."/>
            <person name="Hector R.E."/>
            <person name="Riley R."/>
            <person name="Sun H."/>
            <person name="Grigoriev I.V."/>
            <person name="Van Elsas J.D."/>
            <person name="Nichols N.N."/>
        </authorList>
    </citation>
    <scope>NUCLEOTIDE SEQUENCE [LARGE SCALE GENOMIC DNA]</scope>
    <source>
        <strain evidence="9 10">NRRL 30616</strain>
    </source>
</reference>
<dbReference type="InterPro" id="IPR045087">
    <property type="entry name" value="Cu-oxidase_fam"/>
</dbReference>
<dbReference type="Pfam" id="PF00394">
    <property type="entry name" value="Cu-oxidase"/>
    <property type="match status" value="1"/>
</dbReference>
<dbReference type="PANTHER" id="PTHR11709:SF414">
    <property type="entry name" value="ADR239WP"/>
    <property type="match status" value="1"/>
</dbReference>
<evidence type="ECO:0008006" key="11">
    <source>
        <dbReference type="Google" id="ProtNLM"/>
    </source>
</evidence>
<evidence type="ECO:0000259" key="7">
    <source>
        <dbReference type="Pfam" id="PF07731"/>
    </source>
</evidence>
<dbReference type="SUPFAM" id="SSF49503">
    <property type="entry name" value="Cupredoxins"/>
    <property type="match status" value="3"/>
</dbReference>
<dbReference type="Gene3D" id="2.60.40.420">
    <property type="entry name" value="Cupredoxins - blue copper proteins"/>
    <property type="match status" value="3"/>
</dbReference>
<dbReference type="InterPro" id="IPR033138">
    <property type="entry name" value="Cu_oxidase_CS"/>
</dbReference>
<feature type="domain" description="Plastocyanin-like" evidence="8">
    <location>
        <begin position="123"/>
        <end position="233"/>
    </location>
</feature>
<keyword evidence="10" id="KW-1185">Reference proteome</keyword>
<evidence type="ECO:0000259" key="8">
    <source>
        <dbReference type="Pfam" id="PF07732"/>
    </source>
</evidence>
<evidence type="ECO:0000256" key="1">
    <source>
        <dbReference type="ARBA" id="ARBA00010609"/>
    </source>
</evidence>
<dbReference type="InterPro" id="IPR008972">
    <property type="entry name" value="Cupredoxin"/>
</dbReference>
<dbReference type="InterPro" id="IPR011707">
    <property type="entry name" value="Cu-oxidase-like_N"/>
</dbReference>
<dbReference type="OrthoDB" id="10255118at2759"/>
<dbReference type="PROSITE" id="PS00080">
    <property type="entry name" value="MULTICOPPER_OXIDASE2"/>
    <property type="match status" value="1"/>
</dbReference>
<accession>A0A1J7JT19</accession>
<dbReference type="GO" id="GO:0005507">
    <property type="term" value="F:copper ion binding"/>
    <property type="evidence" value="ECO:0007669"/>
    <property type="project" value="InterPro"/>
</dbReference>
<dbReference type="CDD" id="cd13857">
    <property type="entry name" value="CuRO_1_Diphenol_Ox"/>
    <property type="match status" value="1"/>
</dbReference>
<evidence type="ECO:0000259" key="6">
    <source>
        <dbReference type="Pfam" id="PF00394"/>
    </source>
</evidence>
<dbReference type="AlphaFoldDB" id="A0A1J7JT19"/>
<evidence type="ECO:0000313" key="10">
    <source>
        <dbReference type="Proteomes" id="UP000182658"/>
    </source>
</evidence>
<proteinExistence type="inferred from homology"/>
<protein>
    <recommendedName>
        <fullName evidence="11">Multicopper oxidase</fullName>
    </recommendedName>
</protein>
<dbReference type="STRING" id="1408157.A0A1J7JT19"/>
<organism evidence="9 10">
    <name type="scientific">Coniochaeta ligniaria NRRL 30616</name>
    <dbReference type="NCBI Taxonomy" id="1408157"/>
    <lineage>
        <taxon>Eukaryota</taxon>
        <taxon>Fungi</taxon>
        <taxon>Dikarya</taxon>
        <taxon>Ascomycota</taxon>
        <taxon>Pezizomycotina</taxon>
        <taxon>Sordariomycetes</taxon>
        <taxon>Sordariomycetidae</taxon>
        <taxon>Coniochaetales</taxon>
        <taxon>Coniochaetaceae</taxon>
        <taxon>Coniochaeta</taxon>
    </lineage>
</organism>
<dbReference type="CDD" id="cd13910">
    <property type="entry name" value="CuRO_3_MCO_like_4"/>
    <property type="match status" value="1"/>
</dbReference>
<evidence type="ECO:0000256" key="4">
    <source>
        <dbReference type="ARBA" id="ARBA00023008"/>
    </source>
</evidence>
<keyword evidence="2" id="KW-0479">Metal-binding</keyword>
<dbReference type="GO" id="GO:0016491">
    <property type="term" value="F:oxidoreductase activity"/>
    <property type="evidence" value="ECO:0007669"/>
    <property type="project" value="UniProtKB-KW"/>
</dbReference>
<feature type="domain" description="Plastocyanin-like" evidence="6">
    <location>
        <begin position="242"/>
        <end position="393"/>
    </location>
</feature>
<dbReference type="Pfam" id="PF07731">
    <property type="entry name" value="Cu-oxidase_2"/>
    <property type="match status" value="1"/>
</dbReference>
<evidence type="ECO:0000256" key="2">
    <source>
        <dbReference type="ARBA" id="ARBA00022723"/>
    </source>
</evidence>
<keyword evidence="3" id="KW-0560">Oxidoreductase</keyword>
<evidence type="ECO:0000313" key="9">
    <source>
        <dbReference type="EMBL" id="OIW32508.1"/>
    </source>
</evidence>
<evidence type="ECO:0000256" key="5">
    <source>
        <dbReference type="SAM" id="Phobius"/>
    </source>
</evidence>
<feature type="transmembrane region" description="Helical" evidence="5">
    <location>
        <begin position="26"/>
        <end position="46"/>
    </location>
</feature>
<dbReference type="Pfam" id="PF07732">
    <property type="entry name" value="Cu-oxidase_3"/>
    <property type="match status" value="1"/>
</dbReference>
<dbReference type="PANTHER" id="PTHR11709">
    <property type="entry name" value="MULTI-COPPER OXIDASE"/>
    <property type="match status" value="1"/>
</dbReference>
<dbReference type="EMBL" id="KV875095">
    <property type="protein sequence ID" value="OIW32508.1"/>
    <property type="molecule type" value="Genomic_DNA"/>
</dbReference>
<dbReference type="Proteomes" id="UP000182658">
    <property type="component" value="Unassembled WGS sequence"/>
</dbReference>
<evidence type="ECO:0000256" key="3">
    <source>
        <dbReference type="ARBA" id="ARBA00023002"/>
    </source>
</evidence>
<keyword evidence="4" id="KW-0186">Copper</keyword>
<dbReference type="InParanoid" id="A0A1J7JT19"/>
<dbReference type="InterPro" id="IPR002355">
    <property type="entry name" value="Cu_oxidase_Cu_BS"/>
</dbReference>
<dbReference type="CDD" id="cd04205">
    <property type="entry name" value="CuRO_2_LCC_like"/>
    <property type="match status" value="1"/>
</dbReference>
<keyword evidence="5" id="KW-0812">Transmembrane</keyword>
<gene>
    <name evidence="9" type="ORF">CONLIGDRAFT_572595</name>
</gene>